<evidence type="ECO:0000256" key="2">
    <source>
        <dbReference type="SAM" id="Phobius"/>
    </source>
</evidence>
<keyword evidence="4" id="KW-1185">Reference proteome</keyword>
<feature type="region of interest" description="Disordered" evidence="1">
    <location>
        <begin position="1"/>
        <end position="34"/>
    </location>
</feature>
<evidence type="ECO:0008006" key="5">
    <source>
        <dbReference type="Google" id="ProtNLM"/>
    </source>
</evidence>
<keyword evidence="2" id="KW-1133">Transmembrane helix</keyword>
<evidence type="ECO:0000256" key="1">
    <source>
        <dbReference type="SAM" id="MobiDB-lite"/>
    </source>
</evidence>
<keyword evidence="2" id="KW-0812">Transmembrane</keyword>
<reference evidence="3 4" key="1">
    <citation type="journal article" date="2019" name="Int. J. Syst. Evol. Microbiol.">
        <title>The Global Catalogue of Microorganisms (GCM) 10K type strain sequencing project: providing services to taxonomists for standard genome sequencing and annotation.</title>
        <authorList>
            <consortium name="The Broad Institute Genomics Platform"/>
            <consortium name="The Broad Institute Genome Sequencing Center for Infectious Disease"/>
            <person name="Wu L."/>
            <person name="Ma J."/>
        </authorList>
    </citation>
    <scope>NUCLEOTIDE SEQUENCE [LARGE SCALE GENOMIC DNA]</scope>
    <source>
        <strain evidence="3 4">JCM 15914</strain>
    </source>
</reference>
<keyword evidence="2" id="KW-0472">Membrane</keyword>
<evidence type="ECO:0000313" key="4">
    <source>
        <dbReference type="Proteomes" id="UP001500166"/>
    </source>
</evidence>
<feature type="compositionally biased region" description="Basic and acidic residues" evidence="1">
    <location>
        <begin position="161"/>
        <end position="192"/>
    </location>
</feature>
<gene>
    <name evidence="3" type="ORF">GCM10009824_00390</name>
</gene>
<dbReference type="RefSeq" id="WP_344223061.1">
    <property type="nucleotide sequence ID" value="NZ_BAAAQA010000001.1"/>
</dbReference>
<sequence length="208" mass="22031">MSSAAMTRPAPSSTPEGEESSQQRRTPLSVVPQREVRRSRVSTVVMCAIALAAALMGILFLNIQISSGQYRLTELTIQERALSQENEALTQDIEANAAPQNLAARANDLGMVQAKDVGTVTLSTGAVTAASGVAEKGNAQEILVPPAKMKGSEAAENARIAAEERAEKRAKEEAEKKAADRKAQQEAQEKENLNGGSIPAPAQREPGQ</sequence>
<evidence type="ECO:0000313" key="3">
    <source>
        <dbReference type="EMBL" id="GAA2107707.1"/>
    </source>
</evidence>
<proteinExistence type="predicted"/>
<feature type="region of interest" description="Disordered" evidence="1">
    <location>
        <begin position="147"/>
        <end position="208"/>
    </location>
</feature>
<name>A0ABN2XC10_9MICC</name>
<dbReference type="EMBL" id="BAAAQA010000001">
    <property type="protein sequence ID" value="GAA2107707.1"/>
    <property type="molecule type" value="Genomic_DNA"/>
</dbReference>
<comment type="caution">
    <text evidence="3">The sequence shown here is derived from an EMBL/GenBank/DDBJ whole genome shotgun (WGS) entry which is preliminary data.</text>
</comment>
<accession>A0ABN2XC10</accession>
<dbReference type="Proteomes" id="UP001500166">
    <property type="component" value="Unassembled WGS sequence"/>
</dbReference>
<organism evidence="3 4">
    <name type="scientific">Kocuria atrinae</name>
    <dbReference type="NCBI Taxonomy" id="592377"/>
    <lineage>
        <taxon>Bacteria</taxon>
        <taxon>Bacillati</taxon>
        <taxon>Actinomycetota</taxon>
        <taxon>Actinomycetes</taxon>
        <taxon>Micrococcales</taxon>
        <taxon>Micrococcaceae</taxon>
        <taxon>Kocuria</taxon>
    </lineage>
</organism>
<feature type="compositionally biased region" description="Polar residues" evidence="1">
    <location>
        <begin position="1"/>
        <end position="15"/>
    </location>
</feature>
<protein>
    <recommendedName>
        <fullName evidence="5">Cell division protein FtsL</fullName>
    </recommendedName>
</protein>
<feature type="transmembrane region" description="Helical" evidence="2">
    <location>
        <begin position="43"/>
        <end position="63"/>
    </location>
</feature>